<evidence type="ECO:0000256" key="4">
    <source>
        <dbReference type="SAM" id="MobiDB-lite"/>
    </source>
</evidence>
<dbReference type="PANTHER" id="PTHR34597">
    <property type="entry name" value="SLR1661 PROTEIN"/>
    <property type="match status" value="1"/>
</dbReference>
<feature type="region of interest" description="Disordered" evidence="4">
    <location>
        <begin position="1"/>
        <end position="49"/>
    </location>
</feature>
<proteinExistence type="predicted"/>
<feature type="domain" description="Haemolysin activator HlyB C-terminal" evidence="5">
    <location>
        <begin position="190"/>
        <end position="492"/>
    </location>
</feature>
<dbReference type="GO" id="GO:0046819">
    <property type="term" value="P:protein secretion by the type V secretion system"/>
    <property type="evidence" value="ECO:0007669"/>
    <property type="project" value="TreeGrafter"/>
</dbReference>
<dbReference type="InterPro" id="IPR051544">
    <property type="entry name" value="TPS_OM_transporter"/>
</dbReference>
<gene>
    <name evidence="7" type="ORF">NA66_104324</name>
</gene>
<keyword evidence="3" id="KW-0998">Cell outer membrane</keyword>
<dbReference type="Gene3D" id="2.40.160.50">
    <property type="entry name" value="membrane protein fhac: a member of the omp85/tpsb transporter family"/>
    <property type="match status" value="1"/>
</dbReference>
<evidence type="ECO:0000256" key="2">
    <source>
        <dbReference type="ARBA" id="ARBA00022692"/>
    </source>
</evidence>
<sequence length="550" mass="58518">MPPGTTAGTLLRQNQQLLTPSVAGKPGDSIDAEDNAPSKTPGAPQRAEPHVHVQRFVVDESLPEPAATHVRKLFAHFEGRELSFSEVARVRTLLNVLLRSEVDVLAYATLPPQEVNDGTVRFEIHRGRIEKVSLDNTSLVSTAVLEHYLPTNRTGEAPTLNELEQAIRQMQALPGVAQARPSLSPGEAVGTTDVQLQAKPDARVQGALVVDNSGSASSGRNRAGAQLAINSPLGIGDRLQGVAFYAPRWGQDHASAGGNTVIGQLSYEIPLGYSGVRAGASYTRLQYRQGGPNQDVFDGNGAADVAGIYVNKPLIDRDDASLTVGTTLDYKRLRDGFFDIDSKRRSVVGGIRVSGSKQGTFAGQPNAVQFDAALQTGSLTQRELGLFDDEEFPTAGRFTRFSGNFEYAQKVVAGFTASVKGSVQLASRHLDGSEQMSIGGAQGVRGYGPELPGVDRGALVQVALSRQIDPVPGLSVSTFYDYGRGQINKDRSLDGAANTFTVQSAGIGLSYQYNQKVAVSLSEAWRIGASPAGQPTSKAGQTWISAMLVF</sequence>
<keyword evidence="2" id="KW-0812">Transmembrane</keyword>
<evidence type="ECO:0000259" key="5">
    <source>
        <dbReference type="Pfam" id="PF03865"/>
    </source>
</evidence>
<organism evidence="7 8">
    <name type="scientific">Burkholderia pyrrocinia</name>
    <name type="common">Pseudomonas pyrrocinia</name>
    <dbReference type="NCBI Taxonomy" id="60550"/>
    <lineage>
        <taxon>Bacteria</taxon>
        <taxon>Pseudomonadati</taxon>
        <taxon>Pseudomonadota</taxon>
        <taxon>Betaproteobacteria</taxon>
        <taxon>Burkholderiales</taxon>
        <taxon>Burkholderiaceae</taxon>
        <taxon>Burkholderia</taxon>
        <taxon>Burkholderia cepacia complex</taxon>
    </lineage>
</organism>
<evidence type="ECO:0000313" key="7">
    <source>
        <dbReference type="EMBL" id="PXX22062.1"/>
    </source>
</evidence>
<comment type="caution">
    <text evidence="7">The sequence shown here is derived from an EMBL/GenBank/DDBJ whole genome shotgun (WGS) entry which is preliminary data.</text>
</comment>
<evidence type="ECO:0000313" key="8">
    <source>
        <dbReference type="Proteomes" id="UP000247755"/>
    </source>
</evidence>
<dbReference type="InterPro" id="IPR005565">
    <property type="entry name" value="Hemolysn_activator_HlyB_C"/>
</dbReference>
<name>A0A318HUP9_BURPY</name>
<feature type="compositionally biased region" description="Polar residues" evidence="4">
    <location>
        <begin position="1"/>
        <end position="19"/>
    </location>
</feature>
<dbReference type="Gene3D" id="3.10.20.310">
    <property type="entry name" value="membrane protein fhac"/>
    <property type="match status" value="1"/>
</dbReference>
<dbReference type="PANTHER" id="PTHR34597:SF1">
    <property type="entry name" value="HEME_HEMOPEXIN TRANSPORTER PROTEIN HUXB"/>
    <property type="match status" value="1"/>
</dbReference>
<dbReference type="GO" id="GO:0008320">
    <property type="term" value="F:protein transmembrane transporter activity"/>
    <property type="evidence" value="ECO:0007669"/>
    <property type="project" value="TreeGrafter"/>
</dbReference>
<accession>A0A318HUP9</accession>
<dbReference type="Pfam" id="PF08479">
    <property type="entry name" value="POTRA_2"/>
    <property type="match status" value="1"/>
</dbReference>
<dbReference type="Proteomes" id="UP000247755">
    <property type="component" value="Unassembled WGS sequence"/>
</dbReference>
<reference evidence="7 8" key="1">
    <citation type="submission" date="2018-05" db="EMBL/GenBank/DDBJ databases">
        <title>Comparative genomics of bacterial root endophytes of switchgrass collected from native prairies over two seasons.</title>
        <authorList>
            <person name="Tang Y."/>
        </authorList>
    </citation>
    <scope>NUCLEOTIDE SEQUENCE [LARGE SCALE GENOMIC DNA]</scope>
    <source>
        <strain evidence="7 8">NFIX32</strain>
    </source>
</reference>
<protein>
    <submittedName>
        <fullName evidence="7">Hemolysin activation/secretion protein</fullName>
    </submittedName>
</protein>
<dbReference type="GO" id="GO:0098046">
    <property type="term" value="C:type V protein secretion system complex"/>
    <property type="evidence" value="ECO:0007669"/>
    <property type="project" value="TreeGrafter"/>
</dbReference>
<evidence type="ECO:0000256" key="3">
    <source>
        <dbReference type="ARBA" id="ARBA00023237"/>
    </source>
</evidence>
<keyword evidence="1" id="KW-0472">Membrane</keyword>
<dbReference type="EMBL" id="QJJY01000043">
    <property type="protein sequence ID" value="PXX22062.1"/>
    <property type="molecule type" value="Genomic_DNA"/>
</dbReference>
<evidence type="ECO:0000256" key="1">
    <source>
        <dbReference type="ARBA" id="ARBA00022452"/>
    </source>
</evidence>
<evidence type="ECO:0000259" key="6">
    <source>
        <dbReference type="Pfam" id="PF08479"/>
    </source>
</evidence>
<dbReference type="AlphaFoldDB" id="A0A318HUP9"/>
<dbReference type="InterPro" id="IPR013686">
    <property type="entry name" value="Polypept-transport_assoc_ShlB"/>
</dbReference>
<keyword evidence="1" id="KW-1134">Transmembrane beta strand</keyword>
<feature type="domain" description="Polypeptide-transport-associated ShlB-type" evidence="6">
    <location>
        <begin position="67"/>
        <end position="127"/>
    </location>
</feature>
<dbReference type="Pfam" id="PF03865">
    <property type="entry name" value="ShlB"/>
    <property type="match status" value="1"/>
</dbReference>